<protein>
    <recommendedName>
        <fullName evidence="9">LysR family transcriptional regulator</fullName>
    </recommendedName>
</protein>
<dbReference type="GO" id="GO:0006351">
    <property type="term" value="P:DNA-templated transcription"/>
    <property type="evidence" value="ECO:0007669"/>
    <property type="project" value="TreeGrafter"/>
</dbReference>
<dbReference type="PANTHER" id="PTHR30537:SF3">
    <property type="entry name" value="TRANSCRIPTIONAL REGULATORY PROTEIN"/>
    <property type="match status" value="1"/>
</dbReference>
<keyword evidence="3" id="KW-0238">DNA-binding</keyword>
<name>A0A4Q7IJW2_9GAMM</name>
<feature type="domain" description="LysR substrate-binding" evidence="6">
    <location>
        <begin position="90"/>
        <end position="174"/>
    </location>
</feature>
<dbReference type="Pfam" id="PF00126">
    <property type="entry name" value="HTH_1"/>
    <property type="match status" value="1"/>
</dbReference>
<dbReference type="Gene3D" id="3.40.190.290">
    <property type="match status" value="1"/>
</dbReference>
<comment type="caution">
    <text evidence="7">The sequence shown here is derived from an EMBL/GenBank/DDBJ whole genome shotgun (WGS) entry which is preliminary data.</text>
</comment>
<dbReference type="Pfam" id="PF03466">
    <property type="entry name" value="LysR_substrate"/>
    <property type="match status" value="1"/>
</dbReference>
<dbReference type="InterPro" id="IPR000847">
    <property type="entry name" value="LysR_HTH_N"/>
</dbReference>
<dbReference type="GO" id="GO:0043565">
    <property type="term" value="F:sequence-specific DNA binding"/>
    <property type="evidence" value="ECO:0007669"/>
    <property type="project" value="TreeGrafter"/>
</dbReference>
<gene>
    <name evidence="7" type="ORF">C1E23_19000</name>
</gene>
<evidence type="ECO:0000259" key="5">
    <source>
        <dbReference type="Pfam" id="PF00126"/>
    </source>
</evidence>
<dbReference type="EMBL" id="PPSX01000095">
    <property type="protein sequence ID" value="RZQ51516.1"/>
    <property type="molecule type" value="Genomic_DNA"/>
</dbReference>
<evidence type="ECO:0000313" key="8">
    <source>
        <dbReference type="Proteomes" id="UP000291338"/>
    </source>
</evidence>
<evidence type="ECO:0008006" key="9">
    <source>
        <dbReference type="Google" id="ProtNLM"/>
    </source>
</evidence>
<dbReference type="InterPro" id="IPR005119">
    <property type="entry name" value="LysR_subst-bd"/>
</dbReference>
<dbReference type="PANTHER" id="PTHR30537">
    <property type="entry name" value="HTH-TYPE TRANSCRIPTIONAL REGULATOR"/>
    <property type="match status" value="1"/>
</dbReference>
<reference evidence="7 8" key="1">
    <citation type="submission" date="2018-01" db="EMBL/GenBank/DDBJ databases">
        <title>Co-occurrence of chitin degradation, pigmentation and bioactivity in marine Pseudoalteromonas.</title>
        <authorList>
            <person name="Paulsen S."/>
            <person name="Gram L."/>
            <person name="Machado H."/>
        </authorList>
    </citation>
    <scope>NUCLEOTIDE SEQUENCE [LARGE SCALE GENOMIC DNA]</scope>
    <source>
        <strain evidence="7 8">S3898</strain>
    </source>
</reference>
<dbReference type="AlphaFoldDB" id="A0A4Q7IJW2"/>
<dbReference type="RefSeq" id="WP_130257059.1">
    <property type="nucleotide sequence ID" value="NZ_PPSX01000095.1"/>
</dbReference>
<keyword evidence="4" id="KW-0804">Transcription</keyword>
<evidence type="ECO:0000256" key="3">
    <source>
        <dbReference type="ARBA" id="ARBA00023125"/>
    </source>
</evidence>
<proteinExistence type="inferred from homology"/>
<evidence type="ECO:0000256" key="4">
    <source>
        <dbReference type="ARBA" id="ARBA00023163"/>
    </source>
</evidence>
<dbReference type="Proteomes" id="UP000291338">
    <property type="component" value="Unassembled WGS sequence"/>
</dbReference>
<accession>A0A4Q7IJW2</accession>
<dbReference type="InterPro" id="IPR036390">
    <property type="entry name" value="WH_DNA-bd_sf"/>
</dbReference>
<organism evidence="7 8">
    <name type="scientific">Pseudoalteromonas phenolica</name>
    <dbReference type="NCBI Taxonomy" id="161398"/>
    <lineage>
        <taxon>Bacteria</taxon>
        <taxon>Pseudomonadati</taxon>
        <taxon>Pseudomonadota</taxon>
        <taxon>Gammaproteobacteria</taxon>
        <taxon>Alteromonadales</taxon>
        <taxon>Pseudoalteromonadaceae</taxon>
        <taxon>Pseudoalteromonas</taxon>
    </lineage>
</organism>
<dbReference type="InterPro" id="IPR036388">
    <property type="entry name" value="WH-like_DNA-bd_sf"/>
</dbReference>
<evidence type="ECO:0000256" key="1">
    <source>
        <dbReference type="ARBA" id="ARBA00009437"/>
    </source>
</evidence>
<evidence type="ECO:0000313" key="7">
    <source>
        <dbReference type="EMBL" id="RZQ51516.1"/>
    </source>
</evidence>
<evidence type="ECO:0000259" key="6">
    <source>
        <dbReference type="Pfam" id="PF03466"/>
    </source>
</evidence>
<dbReference type="InterPro" id="IPR058163">
    <property type="entry name" value="LysR-type_TF_proteobact-type"/>
</dbReference>
<dbReference type="SUPFAM" id="SSF46785">
    <property type="entry name" value="Winged helix' DNA-binding domain"/>
    <property type="match status" value="1"/>
</dbReference>
<sequence>MENWDDYRLLLAVQQSNSIREAGERLGLNHSTVSRRIKSLNQNHPFEVFDSTSSGLEITEYGTVLLQTALKVHDLMGEQQLTLRGKDFSQSGEITLSLPPAILQFLLLDELTLFQQQHPDIRLKILASYDLVDLKLGEVDVVIRASNKPGDELVGHRIYPIQVGYYASRKYLTDTPAEARGWITGADSSWVKIRHFLTNQCYIRLKI</sequence>
<comment type="similarity">
    <text evidence="1">Belongs to the LysR transcriptional regulatory family.</text>
</comment>
<dbReference type="SUPFAM" id="SSF53850">
    <property type="entry name" value="Periplasmic binding protein-like II"/>
    <property type="match status" value="1"/>
</dbReference>
<dbReference type="Gene3D" id="1.10.10.10">
    <property type="entry name" value="Winged helix-like DNA-binding domain superfamily/Winged helix DNA-binding domain"/>
    <property type="match status" value="1"/>
</dbReference>
<feature type="domain" description="HTH lysR-type" evidence="5">
    <location>
        <begin position="4"/>
        <end position="62"/>
    </location>
</feature>
<keyword evidence="2" id="KW-0805">Transcription regulation</keyword>
<evidence type="ECO:0000256" key="2">
    <source>
        <dbReference type="ARBA" id="ARBA00023015"/>
    </source>
</evidence>
<dbReference type="GO" id="GO:0003700">
    <property type="term" value="F:DNA-binding transcription factor activity"/>
    <property type="evidence" value="ECO:0007669"/>
    <property type="project" value="InterPro"/>
</dbReference>